<feature type="compositionally biased region" description="Basic and acidic residues" evidence="1">
    <location>
        <begin position="105"/>
        <end position="145"/>
    </location>
</feature>
<feature type="region of interest" description="Disordered" evidence="1">
    <location>
        <begin position="105"/>
        <end position="182"/>
    </location>
</feature>
<dbReference type="GeneID" id="19240140"/>
<dbReference type="Proteomes" id="UP000019373">
    <property type="component" value="Unassembled WGS sequence"/>
</dbReference>
<protein>
    <submittedName>
        <fullName evidence="2">Uncharacterized protein</fullName>
    </submittedName>
</protein>
<dbReference type="AlphaFoldDB" id="U1GE56"/>
<reference evidence="3" key="1">
    <citation type="journal article" date="2014" name="BMC Genomics">
        <title>Genome characteristics reveal the impact of lichenization on lichen-forming fungus Endocarpon pusillum Hedwig (Verrucariales, Ascomycota).</title>
        <authorList>
            <person name="Wang Y.-Y."/>
            <person name="Liu B."/>
            <person name="Zhang X.-Y."/>
            <person name="Zhou Q.-M."/>
            <person name="Zhang T."/>
            <person name="Li H."/>
            <person name="Yu Y.-F."/>
            <person name="Zhang X.-L."/>
            <person name="Hao X.-Y."/>
            <person name="Wang M."/>
            <person name="Wang L."/>
            <person name="Wei J.-C."/>
        </authorList>
    </citation>
    <scope>NUCLEOTIDE SEQUENCE [LARGE SCALE GENOMIC DNA]</scope>
    <source>
        <strain evidence="3">Z07020 / HMAS-L-300199</strain>
    </source>
</reference>
<accession>U1GE56</accession>
<dbReference type="EMBL" id="KE721319">
    <property type="protein sequence ID" value="ERF70368.1"/>
    <property type="molecule type" value="Genomic_DNA"/>
</dbReference>
<sequence length="182" mass="20498">MDVTGPIRSELMILTGLMIARMWCKKYSEHEVFPVLMLSLYGSRGCIVQAHMPPESGRLQVRYSEFFDFRELTQDWLDIFVRWFLSEPLAEPLSRSEVTHSGLRIDSENLKEAEVDEPPDHDSRIAESPRLNPPEHPDTPEHPGTSEHPGTPRPPLKTISTPLSNAPCDAEGLSLAQTVSPQ</sequence>
<keyword evidence="3" id="KW-1185">Reference proteome</keyword>
<proteinExistence type="predicted"/>
<evidence type="ECO:0000256" key="1">
    <source>
        <dbReference type="SAM" id="MobiDB-lite"/>
    </source>
</evidence>
<evidence type="ECO:0000313" key="3">
    <source>
        <dbReference type="Proteomes" id="UP000019373"/>
    </source>
</evidence>
<name>U1GE56_ENDPU</name>
<organism evidence="2 3">
    <name type="scientific">Endocarpon pusillum (strain Z07020 / HMAS-L-300199)</name>
    <name type="common">Lichen-forming fungus</name>
    <dbReference type="NCBI Taxonomy" id="1263415"/>
    <lineage>
        <taxon>Eukaryota</taxon>
        <taxon>Fungi</taxon>
        <taxon>Dikarya</taxon>
        <taxon>Ascomycota</taxon>
        <taxon>Pezizomycotina</taxon>
        <taxon>Eurotiomycetes</taxon>
        <taxon>Chaetothyriomycetidae</taxon>
        <taxon>Verrucariales</taxon>
        <taxon>Verrucariaceae</taxon>
        <taxon>Endocarpon</taxon>
    </lineage>
</organism>
<dbReference type="OrthoDB" id="4453902at2759"/>
<evidence type="ECO:0000313" key="2">
    <source>
        <dbReference type="EMBL" id="ERF70368.1"/>
    </source>
</evidence>
<dbReference type="RefSeq" id="XP_007803935.1">
    <property type="nucleotide sequence ID" value="XM_007805744.1"/>
</dbReference>
<dbReference type="HOGENOM" id="CLU_1481984_0_0_1"/>
<gene>
    <name evidence="2" type="ORF">EPUS_05187</name>
</gene>